<dbReference type="InterPro" id="IPR030184">
    <property type="entry name" value="WAT1-related"/>
</dbReference>
<feature type="non-terminal residue" evidence="9">
    <location>
        <position position="1"/>
    </location>
</feature>
<proteinExistence type="inferred from homology"/>
<dbReference type="EMBL" id="AP019302">
    <property type="protein sequence ID" value="BBH06455.1"/>
    <property type="molecule type" value="Genomic_DNA"/>
</dbReference>
<dbReference type="GO" id="GO:0022857">
    <property type="term" value="F:transmembrane transporter activity"/>
    <property type="evidence" value="ECO:0007669"/>
    <property type="project" value="InterPro"/>
</dbReference>
<dbReference type="InterPro" id="IPR000620">
    <property type="entry name" value="EamA_dom"/>
</dbReference>
<dbReference type="GO" id="GO:0016020">
    <property type="term" value="C:membrane"/>
    <property type="evidence" value="ECO:0007669"/>
    <property type="project" value="UniProtKB-SubCell"/>
</dbReference>
<evidence type="ECO:0000256" key="2">
    <source>
        <dbReference type="ARBA" id="ARBA00007635"/>
    </source>
</evidence>
<feature type="transmembrane region" description="Helical" evidence="6">
    <location>
        <begin position="297"/>
        <end position="317"/>
    </location>
</feature>
<feature type="compositionally biased region" description="Basic and acidic residues" evidence="7">
    <location>
        <begin position="325"/>
        <end position="348"/>
    </location>
</feature>
<evidence type="ECO:0000256" key="6">
    <source>
        <dbReference type="RuleBase" id="RU363077"/>
    </source>
</evidence>
<evidence type="ECO:0000313" key="9">
    <source>
        <dbReference type="EMBL" id="BBH06455.1"/>
    </source>
</evidence>
<comment type="similarity">
    <text evidence="2 6">Belongs to the drug/metabolite transporter (DMT) superfamily. Plant drug/metabolite exporter (P-DME) (TC 2.A.7.4) family.</text>
</comment>
<feature type="region of interest" description="Disordered" evidence="7">
    <location>
        <begin position="325"/>
        <end position="364"/>
    </location>
</feature>
<evidence type="ECO:0000256" key="3">
    <source>
        <dbReference type="ARBA" id="ARBA00022692"/>
    </source>
</evidence>
<feature type="transmembrane region" description="Helical" evidence="6">
    <location>
        <begin position="208"/>
        <end position="229"/>
    </location>
</feature>
<comment type="caution">
    <text evidence="6">Lacks conserved residue(s) required for the propagation of feature annotation.</text>
</comment>
<evidence type="ECO:0000256" key="7">
    <source>
        <dbReference type="SAM" id="MobiDB-lite"/>
    </source>
</evidence>
<evidence type="ECO:0000256" key="5">
    <source>
        <dbReference type="ARBA" id="ARBA00023136"/>
    </source>
</evidence>
<feature type="transmembrane region" description="Helical" evidence="6">
    <location>
        <begin position="272"/>
        <end position="291"/>
    </location>
</feature>
<protein>
    <recommendedName>
        <fullName evidence="6">WAT1-related protein</fullName>
    </recommendedName>
</protein>
<dbReference type="Pfam" id="PF00892">
    <property type="entry name" value="EamA"/>
    <property type="match status" value="1"/>
</dbReference>
<reference evidence="9" key="1">
    <citation type="journal article" date="2019" name="Science">
        <title>Mutation of a bHLH transcription factor allowed almond domestication.</title>
        <authorList>
            <person name="Sanchez-Perez R."/>
            <person name="Pavan S."/>
            <person name="Mazzeo R."/>
            <person name="Moldovan C."/>
            <person name="Aiese Cigliano R."/>
            <person name="Del Cueto J."/>
            <person name="Ricciardi F."/>
            <person name="Lotti C."/>
            <person name="Ricciardi L."/>
            <person name="Dicenta F."/>
            <person name="Lopez-Marques R.L."/>
            <person name="Lindberg Moller B."/>
        </authorList>
    </citation>
    <scope>NUCLEOTIDE SEQUENCE</scope>
</reference>
<dbReference type="AlphaFoldDB" id="A0A4Y1RR70"/>
<dbReference type="InterPro" id="IPR037185">
    <property type="entry name" value="EmrE-like"/>
</dbReference>
<sequence length="364" mass="40840">NLRSENRKNKISMAGYGDYFPFLAMVLVQMSYAGMNIISKLAIESDMNPLVLVAYRQENKTQDHNAYSFPDFSMLFNWGNCKSGFLFCWFEDFDPNHCMRIDQYTSSNDVYPRTHFQTRICKNKEQTRIVQGDGTVVCVSGAMLLSFYHGHIIGLGESKNSLGICSENGRAGKFQLQWKFLCGPPLCNHKHLRLGILAKVGENFPAPYTSTTLMCLMASFECGIIAVIADHKVSAWSLKNPMRLISALYCGILGSALAFFLSSWSIQRKGPLYVSVFSPLLLIIVAISSWALLEEKLYLGTAIGSILIVCGLYLVLWGKNKETEVEKPTKETDTTKADHGKEYERNDLELQLQVHSKSDSDVMG</sequence>
<keyword evidence="4 6" id="KW-1133">Transmembrane helix</keyword>
<feature type="transmembrane region" description="Helical" evidence="6">
    <location>
        <begin position="241"/>
        <end position="260"/>
    </location>
</feature>
<name>A0A4Y1RR70_PRUDU</name>
<keyword evidence="5 6" id="KW-0472">Membrane</keyword>
<gene>
    <name evidence="9" type="ORF">Prudu_018115</name>
</gene>
<evidence type="ECO:0000259" key="8">
    <source>
        <dbReference type="Pfam" id="PF00892"/>
    </source>
</evidence>
<accession>A0A4Y1RR70</accession>
<dbReference type="PANTHER" id="PTHR31218">
    <property type="entry name" value="WAT1-RELATED PROTEIN"/>
    <property type="match status" value="1"/>
</dbReference>
<feature type="domain" description="EamA" evidence="8">
    <location>
        <begin position="196"/>
        <end position="316"/>
    </location>
</feature>
<evidence type="ECO:0000256" key="1">
    <source>
        <dbReference type="ARBA" id="ARBA00004141"/>
    </source>
</evidence>
<evidence type="ECO:0000256" key="4">
    <source>
        <dbReference type="ARBA" id="ARBA00022989"/>
    </source>
</evidence>
<comment type="subcellular location">
    <subcellularLocation>
        <location evidence="1 6">Membrane</location>
        <topology evidence="1 6">Multi-pass membrane protein</topology>
    </subcellularLocation>
</comment>
<organism evidence="9">
    <name type="scientific">Prunus dulcis</name>
    <name type="common">Almond</name>
    <name type="synonym">Amygdalus dulcis</name>
    <dbReference type="NCBI Taxonomy" id="3755"/>
    <lineage>
        <taxon>Eukaryota</taxon>
        <taxon>Viridiplantae</taxon>
        <taxon>Streptophyta</taxon>
        <taxon>Embryophyta</taxon>
        <taxon>Tracheophyta</taxon>
        <taxon>Spermatophyta</taxon>
        <taxon>Magnoliopsida</taxon>
        <taxon>eudicotyledons</taxon>
        <taxon>Gunneridae</taxon>
        <taxon>Pentapetalae</taxon>
        <taxon>rosids</taxon>
        <taxon>fabids</taxon>
        <taxon>Rosales</taxon>
        <taxon>Rosaceae</taxon>
        <taxon>Amygdaloideae</taxon>
        <taxon>Amygdaleae</taxon>
        <taxon>Prunus</taxon>
    </lineage>
</organism>
<keyword evidence="3 6" id="KW-0812">Transmembrane</keyword>
<dbReference type="SUPFAM" id="SSF103481">
    <property type="entry name" value="Multidrug resistance efflux transporter EmrE"/>
    <property type="match status" value="1"/>
</dbReference>